<sequence>MSELYYQSSHPFISNDLFIYFSDICLLELYNEEIVNELVLNGFKDGKIPVIFIKTELLLHYANVLSSLKKKYILVTTCNDDLCIPYFEFPQYNEHVVSCATKLLECSNMIKWFTKNPCISNSKLMPIPLGPKWQYTSHNFFGEDKQPILKILNEHCIQPEKNFKDKYLKTSLLYFNFSIGTTDTPLIKEHKNMRRDVEKIFRSKNFLYNENKNFEGYIKELSTYKFCLSPPGRGVDTHRTWEALMVGTIPIMISTALDALFEKLPVIIVKDWFEINEEFLNKEYEKIHKKEYDFSILYSNYWKNEINKYRL</sequence>
<organism evidence="1">
    <name type="scientific">viral metagenome</name>
    <dbReference type="NCBI Taxonomy" id="1070528"/>
    <lineage>
        <taxon>unclassified sequences</taxon>
        <taxon>metagenomes</taxon>
        <taxon>organismal metagenomes</taxon>
    </lineage>
</organism>
<dbReference type="GO" id="GO:0035269">
    <property type="term" value="P:protein O-linked glycosylation via mannose"/>
    <property type="evidence" value="ECO:0007669"/>
    <property type="project" value="InterPro"/>
</dbReference>
<dbReference type="PANTHER" id="PTHR15576:SF1">
    <property type="entry name" value="RIBITOL-5-PHOSPHATE XYLOSYLTRANSFERASE 1"/>
    <property type="match status" value="1"/>
</dbReference>
<evidence type="ECO:0000313" key="1">
    <source>
        <dbReference type="EMBL" id="QHT78420.1"/>
    </source>
</evidence>
<proteinExistence type="predicted"/>
<reference evidence="1" key="1">
    <citation type="journal article" date="2020" name="Nature">
        <title>Giant virus diversity and host interactions through global metagenomics.</title>
        <authorList>
            <person name="Schulz F."/>
            <person name="Roux S."/>
            <person name="Paez-Espino D."/>
            <person name="Jungbluth S."/>
            <person name="Walsh D.A."/>
            <person name="Denef V.J."/>
            <person name="McMahon K.D."/>
            <person name="Konstantinidis K.T."/>
            <person name="Eloe-Fadrosh E.A."/>
            <person name="Kyrpides N.C."/>
            <person name="Woyke T."/>
        </authorList>
    </citation>
    <scope>NUCLEOTIDE SEQUENCE</scope>
    <source>
        <strain evidence="1">GVMAG-M-3300023179-91</strain>
    </source>
</reference>
<protein>
    <recommendedName>
        <fullName evidence="2">Exostosin GT47 domain-containing protein</fullName>
    </recommendedName>
</protein>
<dbReference type="GO" id="GO:0005794">
    <property type="term" value="C:Golgi apparatus"/>
    <property type="evidence" value="ECO:0007669"/>
    <property type="project" value="TreeGrafter"/>
</dbReference>
<dbReference type="GO" id="GO:0120053">
    <property type="term" value="F:ribitol beta-1,4-xylosyltransferase activity"/>
    <property type="evidence" value="ECO:0007669"/>
    <property type="project" value="InterPro"/>
</dbReference>
<dbReference type="PANTHER" id="PTHR15576">
    <property type="entry name" value="RIBITOL-5-PHOSPHATE XYLOSYLTRANSFERASE 1"/>
    <property type="match status" value="1"/>
</dbReference>
<dbReference type="AlphaFoldDB" id="A0A6C0HDG1"/>
<dbReference type="InterPro" id="IPR055286">
    <property type="entry name" value="RXYLT1-like"/>
</dbReference>
<dbReference type="EMBL" id="MN739931">
    <property type="protein sequence ID" value="QHT78420.1"/>
    <property type="molecule type" value="Genomic_DNA"/>
</dbReference>
<evidence type="ECO:0008006" key="2">
    <source>
        <dbReference type="Google" id="ProtNLM"/>
    </source>
</evidence>
<accession>A0A6C0HDG1</accession>
<name>A0A6C0HDG1_9ZZZZ</name>